<gene>
    <name evidence="3" type="ORF">ERS852582_02292</name>
</gene>
<reference evidence="3 4" key="1">
    <citation type="submission" date="2015-09" db="EMBL/GenBank/DDBJ databases">
        <authorList>
            <consortium name="Pathogen Informatics"/>
        </authorList>
    </citation>
    <scope>NUCLEOTIDE SEQUENCE [LARGE SCALE GENOMIC DNA]</scope>
    <source>
        <strain evidence="3 4">2789STDY5834970</strain>
    </source>
</reference>
<accession>A0A173UUW9</accession>
<feature type="transmembrane region" description="Helical" evidence="2">
    <location>
        <begin position="31"/>
        <end position="51"/>
    </location>
</feature>
<keyword evidence="2" id="KW-1133">Transmembrane helix</keyword>
<proteinExistence type="predicted"/>
<protein>
    <submittedName>
        <fullName evidence="3">Uncharacterized protein</fullName>
    </submittedName>
</protein>
<sequence length="79" mass="8944">MGFFAVLAASLFAVFIFTVFGGYSLLLWCQQSLWMVVPPALVLAVLVWTFLKMDDKITALQKRVDELETAQKSTEKLEK</sequence>
<keyword evidence="2" id="KW-0812">Transmembrane</keyword>
<evidence type="ECO:0000256" key="1">
    <source>
        <dbReference type="SAM" id="Coils"/>
    </source>
</evidence>
<dbReference type="Proteomes" id="UP000095649">
    <property type="component" value="Unassembled WGS sequence"/>
</dbReference>
<name>A0A173UUW9_9FIRM</name>
<feature type="coiled-coil region" evidence="1">
    <location>
        <begin position="50"/>
        <end position="77"/>
    </location>
</feature>
<evidence type="ECO:0000313" key="4">
    <source>
        <dbReference type="Proteomes" id="UP000095649"/>
    </source>
</evidence>
<keyword evidence="1" id="KW-0175">Coiled coil</keyword>
<organism evidence="3 4">
    <name type="scientific">Faecalibacterium prausnitzii</name>
    <dbReference type="NCBI Taxonomy" id="853"/>
    <lineage>
        <taxon>Bacteria</taxon>
        <taxon>Bacillati</taxon>
        <taxon>Bacillota</taxon>
        <taxon>Clostridia</taxon>
        <taxon>Eubacteriales</taxon>
        <taxon>Oscillospiraceae</taxon>
        <taxon>Faecalibacterium</taxon>
    </lineage>
</organism>
<dbReference type="AlphaFoldDB" id="A0A173UUW9"/>
<dbReference type="OrthoDB" id="1862334at2"/>
<dbReference type="RefSeq" id="WP_055186637.1">
    <property type="nucleotide sequence ID" value="NZ_CYXN01000025.1"/>
</dbReference>
<evidence type="ECO:0000256" key="2">
    <source>
        <dbReference type="SAM" id="Phobius"/>
    </source>
</evidence>
<evidence type="ECO:0000313" key="3">
    <source>
        <dbReference type="EMBL" id="CUN17825.1"/>
    </source>
</evidence>
<keyword evidence="2" id="KW-0472">Membrane</keyword>
<dbReference type="EMBL" id="CYXN01000025">
    <property type="protein sequence ID" value="CUN17825.1"/>
    <property type="molecule type" value="Genomic_DNA"/>
</dbReference>